<dbReference type="InterPro" id="IPR050143">
    <property type="entry name" value="TRIM/RBCC"/>
</dbReference>
<dbReference type="InterPro" id="IPR001870">
    <property type="entry name" value="B30.2/SPRY"/>
</dbReference>
<dbReference type="InterPro" id="IPR000315">
    <property type="entry name" value="Znf_B-box"/>
</dbReference>
<feature type="domain" description="RING-type" evidence="6">
    <location>
        <begin position="5"/>
        <end position="31"/>
    </location>
</feature>
<reference evidence="10" key="1">
    <citation type="submission" date="2023-03" db="EMBL/GenBank/DDBJ databases">
        <title>Electrophorus voltai genome.</title>
        <authorList>
            <person name="Bian C."/>
        </authorList>
    </citation>
    <scope>NUCLEOTIDE SEQUENCE</scope>
    <source>
        <strain evidence="10">CB-2022</strain>
        <tissue evidence="10">Muscle</tissue>
    </source>
</reference>
<evidence type="ECO:0000256" key="5">
    <source>
        <dbReference type="SAM" id="Coils"/>
    </source>
</evidence>
<dbReference type="EMBL" id="JAROKS010000019">
    <property type="protein sequence ID" value="KAK1792706.1"/>
    <property type="molecule type" value="Genomic_DNA"/>
</dbReference>
<evidence type="ECO:0000313" key="10">
    <source>
        <dbReference type="EMBL" id="KAK1792706.1"/>
    </source>
</evidence>
<dbReference type="PROSITE" id="PS50172">
    <property type="entry name" value="BRCT"/>
    <property type="match status" value="1"/>
</dbReference>
<feature type="domain" description="BRCT" evidence="8">
    <location>
        <begin position="210"/>
        <end position="311"/>
    </location>
</feature>
<dbReference type="Pfam" id="PF00622">
    <property type="entry name" value="SPRY"/>
    <property type="match status" value="1"/>
</dbReference>
<dbReference type="InterPro" id="IPR001841">
    <property type="entry name" value="Znf_RING"/>
</dbReference>
<sequence>PVSIPCGHNFCLSCIREFWDKAERSECPLCKEGFRRKPELRVNHALADITEGFKRSFQVNSSQVRRPELGRRDRKVEEEGMSGKWDVCPRHGKPLEVYCRTEQAVVCSRCVESQHKGHQTVAVEIESKRMRGELREAGSRLLRMIQERTGKVDEIKLSLQLSKDHRYANKINKAKKGILLLLGLPLVECKSSPIASCSALQRTTEKEMEQSMQVFTALLRSIKRSQEELLEELREKQREVERRGGALLEELEKELADLVMKKSELEQLLDTEDTLHLLQSFHSVACPPRTKDWSQTCIRNDERVGTVRRAMANLEELLHSQERSLCEAELRQIQRYTVDVTFDPRTAAPWLILSSDLKQASLGYQPLSDLVPPSPLRFDSCVCVLGQPGITTGRHYWVVQVGGKTDWDLGVARESINRKGSITVRPDQGFWAVCRRSGGHLSACAGPSIPLVSFRERPQRVGVFVDYEEGLVSFYDTDARFHIYSYTGCTFAETLYPYFNPCLHDDGKNIAPLLICPVGGEVKTSEADVRVGRSSMSGSHRVQSLF</sequence>
<keyword evidence="3" id="KW-0862">Zinc</keyword>
<dbReference type="PRINTS" id="PR01407">
    <property type="entry name" value="BUTYPHLNCDUF"/>
</dbReference>
<proteinExistence type="predicted"/>
<feature type="coiled-coil region" evidence="5">
    <location>
        <begin position="219"/>
        <end position="268"/>
    </location>
</feature>
<dbReference type="FunFam" id="2.60.120.920:FF:000004">
    <property type="entry name" value="Butyrophilin subfamily 1 member A1"/>
    <property type="match status" value="1"/>
</dbReference>
<feature type="domain" description="B box-type" evidence="7">
    <location>
        <begin position="83"/>
        <end position="123"/>
    </location>
</feature>
<gene>
    <name evidence="10" type="ORF">P4O66_012623</name>
</gene>
<dbReference type="Pfam" id="PF25600">
    <property type="entry name" value="TRIM_CC"/>
    <property type="match status" value="1"/>
</dbReference>
<dbReference type="PROSITE" id="PS50188">
    <property type="entry name" value="B302_SPRY"/>
    <property type="match status" value="1"/>
</dbReference>
<name>A0AAD9DST7_9TELE</name>
<feature type="domain" description="B30.2/SPRY" evidence="9">
    <location>
        <begin position="320"/>
        <end position="518"/>
    </location>
</feature>
<comment type="caution">
    <text evidence="10">The sequence shown here is derived from an EMBL/GenBank/DDBJ whole genome shotgun (WGS) entry which is preliminary data.</text>
</comment>
<keyword evidence="5" id="KW-0175">Coiled coil</keyword>
<dbReference type="InterPro" id="IPR058030">
    <property type="entry name" value="TRIM8/14/16/25/29/45/65_CC"/>
</dbReference>
<dbReference type="AlphaFoldDB" id="A0AAD9DST7"/>
<dbReference type="InterPro" id="IPR003877">
    <property type="entry name" value="SPRY_dom"/>
</dbReference>
<evidence type="ECO:0000259" key="8">
    <source>
        <dbReference type="PROSITE" id="PS50172"/>
    </source>
</evidence>
<dbReference type="Proteomes" id="UP001239994">
    <property type="component" value="Unassembled WGS sequence"/>
</dbReference>
<dbReference type="Pfam" id="PF13765">
    <property type="entry name" value="PRY"/>
    <property type="match status" value="1"/>
</dbReference>
<dbReference type="InterPro" id="IPR006574">
    <property type="entry name" value="PRY"/>
</dbReference>
<dbReference type="SMART" id="SM00449">
    <property type="entry name" value="SPRY"/>
    <property type="match status" value="1"/>
</dbReference>
<evidence type="ECO:0000259" key="7">
    <source>
        <dbReference type="PROSITE" id="PS50119"/>
    </source>
</evidence>
<dbReference type="InterPro" id="IPR003879">
    <property type="entry name" value="Butyrophylin_SPRY"/>
</dbReference>
<dbReference type="Pfam" id="PF15227">
    <property type="entry name" value="zf-C3HC4_4"/>
    <property type="match status" value="1"/>
</dbReference>
<evidence type="ECO:0000313" key="11">
    <source>
        <dbReference type="Proteomes" id="UP001239994"/>
    </source>
</evidence>
<dbReference type="SUPFAM" id="SSF57845">
    <property type="entry name" value="B-box zinc-binding domain"/>
    <property type="match status" value="1"/>
</dbReference>
<protein>
    <submittedName>
        <fullName evidence="10">Uncharacterized protein</fullName>
    </submittedName>
</protein>
<dbReference type="InterPro" id="IPR013320">
    <property type="entry name" value="ConA-like_dom_sf"/>
</dbReference>
<dbReference type="GO" id="GO:0008270">
    <property type="term" value="F:zinc ion binding"/>
    <property type="evidence" value="ECO:0007669"/>
    <property type="project" value="UniProtKB-KW"/>
</dbReference>
<evidence type="ECO:0000256" key="3">
    <source>
        <dbReference type="ARBA" id="ARBA00022833"/>
    </source>
</evidence>
<evidence type="ECO:0000256" key="4">
    <source>
        <dbReference type="PROSITE-ProRule" id="PRU00024"/>
    </source>
</evidence>
<dbReference type="SUPFAM" id="SSF57850">
    <property type="entry name" value="RING/U-box"/>
    <property type="match status" value="1"/>
</dbReference>
<evidence type="ECO:0000259" key="9">
    <source>
        <dbReference type="PROSITE" id="PS50188"/>
    </source>
</evidence>
<dbReference type="InterPro" id="IPR001357">
    <property type="entry name" value="BRCT_dom"/>
</dbReference>
<accession>A0AAD9DST7</accession>
<evidence type="ECO:0000259" key="6">
    <source>
        <dbReference type="PROSITE" id="PS50089"/>
    </source>
</evidence>
<dbReference type="CDD" id="cd13733">
    <property type="entry name" value="SPRY_PRY_C-I_1"/>
    <property type="match status" value="1"/>
</dbReference>
<dbReference type="PROSITE" id="PS00518">
    <property type="entry name" value="ZF_RING_1"/>
    <property type="match status" value="1"/>
</dbReference>
<dbReference type="CDD" id="cd19769">
    <property type="entry name" value="Bbox2_TRIM16-like"/>
    <property type="match status" value="1"/>
</dbReference>
<keyword evidence="1" id="KW-0479">Metal-binding</keyword>
<dbReference type="SMART" id="SM00589">
    <property type="entry name" value="PRY"/>
    <property type="match status" value="1"/>
</dbReference>
<dbReference type="Gene3D" id="3.30.40.10">
    <property type="entry name" value="Zinc/RING finger domain, C3HC4 (zinc finger)"/>
    <property type="match status" value="1"/>
</dbReference>
<keyword evidence="2 4" id="KW-0863">Zinc-finger</keyword>
<dbReference type="InterPro" id="IPR043136">
    <property type="entry name" value="B30.2/SPRY_sf"/>
</dbReference>
<feature type="non-terminal residue" evidence="10">
    <location>
        <position position="546"/>
    </location>
</feature>
<dbReference type="Gene3D" id="3.30.160.60">
    <property type="entry name" value="Classic Zinc Finger"/>
    <property type="match status" value="1"/>
</dbReference>
<dbReference type="InterPro" id="IPR017907">
    <property type="entry name" value="Znf_RING_CS"/>
</dbReference>
<evidence type="ECO:0000256" key="1">
    <source>
        <dbReference type="ARBA" id="ARBA00022723"/>
    </source>
</evidence>
<keyword evidence="11" id="KW-1185">Reference proteome</keyword>
<organism evidence="10 11">
    <name type="scientific">Electrophorus voltai</name>
    <dbReference type="NCBI Taxonomy" id="2609070"/>
    <lineage>
        <taxon>Eukaryota</taxon>
        <taxon>Metazoa</taxon>
        <taxon>Chordata</taxon>
        <taxon>Craniata</taxon>
        <taxon>Vertebrata</taxon>
        <taxon>Euteleostomi</taxon>
        <taxon>Actinopterygii</taxon>
        <taxon>Neopterygii</taxon>
        <taxon>Teleostei</taxon>
        <taxon>Ostariophysi</taxon>
        <taxon>Gymnotiformes</taxon>
        <taxon>Gymnotoidei</taxon>
        <taxon>Gymnotidae</taxon>
        <taxon>Electrophorus</taxon>
    </lineage>
</organism>
<dbReference type="Gene3D" id="2.60.120.920">
    <property type="match status" value="1"/>
</dbReference>
<dbReference type="PANTHER" id="PTHR24103">
    <property type="entry name" value="E3 UBIQUITIN-PROTEIN LIGASE TRIM"/>
    <property type="match status" value="1"/>
</dbReference>
<dbReference type="InterPro" id="IPR013083">
    <property type="entry name" value="Znf_RING/FYVE/PHD"/>
</dbReference>
<dbReference type="Pfam" id="PF00643">
    <property type="entry name" value="zf-B_box"/>
    <property type="match status" value="1"/>
</dbReference>
<dbReference type="PROSITE" id="PS50089">
    <property type="entry name" value="ZF_RING_2"/>
    <property type="match status" value="1"/>
</dbReference>
<dbReference type="PROSITE" id="PS50119">
    <property type="entry name" value="ZF_BBOX"/>
    <property type="match status" value="1"/>
</dbReference>
<evidence type="ECO:0000256" key="2">
    <source>
        <dbReference type="ARBA" id="ARBA00022771"/>
    </source>
</evidence>
<dbReference type="SMART" id="SM00336">
    <property type="entry name" value="BBOX"/>
    <property type="match status" value="1"/>
</dbReference>
<dbReference type="SUPFAM" id="SSF49899">
    <property type="entry name" value="Concanavalin A-like lectins/glucanases"/>
    <property type="match status" value="1"/>
</dbReference>